<comment type="caution">
    <text evidence="2">The sequence shown here is derived from an EMBL/GenBank/DDBJ whole genome shotgun (WGS) entry which is preliminary data.</text>
</comment>
<keyword evidence="1" id="KW-0472">Membrane</keyword>
<organism evidence="2 3">
    <name type="scientific">Porphyromonas crevioricanis</name>
    <dbReference type="NCBI Taxonomy" id="393921"/>
    <lineage>
        <taxon>Bacteria</taxon>
        <taxon>Pseudomonadati</taxon>
        <taxon>Bacteroidota</taxon>
        <taxon>Bacteroidia</taxon>
        <taxon>Bacteroidales</taxon>
        <taxon>Porphyromonadaceae</taxon>
        <taxon>Porphyromonas</taxon>
    </lineage>
</organism>
<sequence length="89" mass="10610">MVVVMPMVMPMMMGVVVFAFTMLMGVLRRAARVFVMFMLLFVSLGAARMLMVFVMIYHRIHIYFSYHWLASVWRMRKENPYTTKPLPQR</sequence>
<gene>
    <name evidence="2" type="ORF">HQ38_07870</name>
</gene>
<evidence type="ECO:0000256" key="1">
    <source>
        <dbReference type="SAM" id="Phobius"/>
    </source>
</evidence>
<dbReference type="EMBL" id="JQJC01000022">
    <property type="protein sequence ID" value="KGN93919.1"/>
    <property type="molecule type" value="Genomic_DNA"/>
</dbReference>
<evidence type="ECO:0000313" key="2">
    <source>
        <dbReference type="EMBL" id="KGN93919.1"/>
    </source>
</evidence>
<keyword evidence="1" id="KW-0812">Transmembrane</keyword>
<feature type="transmembrane region" description="Helical" evidence="1">
    <location>
        <begin position="7"/>
        <end position="27"/>
    </location>
</feature>
<proteinExistence type="predicted"/>
<feature type="transmembrane region" description="Helical" evidence="1">
    <location>
        <begin position="33"/>
        <end position="57"/>
    </location>
</feature>
<reference evidence="2 3" key="1">
    <citation type="submission" date="2014-08" db="EMBL/GenBank/DDBJ databases">
        <title>Porphyromonas crevioricanis strain:COT-253_OH1447 Genome sequencing.</title>
        <authorList>
            <person name="Wallis C."/>
            <person name="Deusch O."/>
            <person name="O'Flynn C."/>
            <person name="Davis I."/>
            <person name="Jospin G."/>
            <person name="Darling A.E."/>
            <person name="Coil D.A."/>
            <person name="Alexiev A."/>
            <person name="Horsfall A."/>
            <person name="Kirkwood N."/>
            <person name="Harris S."/>
            <person name="Eisen J.A."/>
        </authorList>
    </citation>
    <scope>NUCLEOTIDE SEQUENCE [LARGE SCALE GENOMIC DNA]</scope>
    <source>
        <strain evidence="3">COT-253 OH1447</strain>
    </source>
</reference>
<accession>A0AB34PFG3</accession>
<protein>
    <recommendedName>
        <fullName evidence="4">Secreted peptide</fullName>
    </recommendedName>
</protein>
<name>A0AB34PFG3_9PORP</name>
<keyword evidence="1" id="KW-1133">Transmembrane helix</keyword>
<evidence type="ECO:0008006" key="4">
    <source>
        <dbReference type="Google" id="ProtNLM"/>
    </source>
</evidence>
<dbReference type="AlphaFoldDB" id="A0AB34PFG3"/>
<evidence type="ECO:0000313" key="3">
    <source>
        <dbReference type="Proteomes" id="UP000030136"/>
    </source>
</evidence>
<dbReference type="Proteomes" id="UP000030136">
    <property type="component" value="Unassembled WGS sequence"/>
</dbReference>